<dbReference type="EMBL" id="SDIL01000161">
    <property type="protein sequence ID" value="RXK35062.1"/>
    <property type="molecule type" value="Genomic_DNA"/>
</dbReference>
<evidence type="ECO:0000259" key="2">
    <source>
        <dbReference type="PROSITE" id="PS50020"/>
    </source>
</evidence>
<dbReference type="PROSITE" id="PS50020">
    <property type="entry name" value="WW_DOMAIN_2"/>
    <property type="match status" value="1"/>
</dbReference>
<evidence type="ECO:0000256" key="1">
    <source>
        <dbReference type="SAM" id="MobiDB-lite"/>
    </source>
</evidence>
<feature type="region of interest" description="Disordered" evidence="1">
    <location>
        <begin position="155"/>
        <end position="214"/>
    </location>
</feature>
<feature type="compositionally biased region" description="Acidic residues" evidence="1">
    <location>
        <begin position="32"/>
        <end position="45"/>
    </location>
</feature>
<proteinExistence type="predicted"/>
<feature type="compositionally biased region" description="Basic and acidic residues" evidence="1">
    <location>
        <begin position="58"/>
        <end position="68"/>
    </location>
</feature>
<organism evidence="3 4">
    <name type="scientific">Tremella mesenterica</name>
    <name type="common">Jelly fungus</name>
    <dbReference type="NCBI Taxonomy" id="5217"/>
    <lineage>
        <taxon>Eukaryota</taxon>
        <taxon>Fungi</taxon>
        <taxon>Dikarya</taxon>
        <taxon>Basidiomycota</taxon>
        <taxon>Agaricomycotina</taxon>
        <taxon>Tremellomycetes</taxon>
        <taxon>Tremellales</taxon>
        <taxon>Tremellaceae</taxon>
        <taxon>Tremella</taxon>
    </lineage>
</organism>
<feature type="domain" description="WW" evidence="2">
    <location>
        <begin position="129"/>
        <end position="163"/>
    </location>
</feature>
<dbReference type="VEuPathDB" id="FungiDB:TREMEDRAFT_44659"/>
<dbReference type="STRING" id="5217.A0A4Q1B8T1"/>
<dbReference type="InterPro" id="IPR001202">
    <property type="entry name" value="WW_dom"/>
</dbReference>
<feature type="compositionally biased region" description="Polar residues" evidence="1">
    <location>
        <begin position="193"/>
        <end position="208"/>
    </location>
</feature>
<dbReference type="SUPFAM" id="SSF51045">
    <property type="entry name" value="WW domain"/>
    <property type="match status" value="1"/>
</dbReference>
<keyword evidence="4" id="KW-1185">Reference proteome</keyword>
<feature type="region of interest" description="Disordered" evidence="1">
    <location>
        <begin position="1"/>
        <end position="139"/>
    </location>
</feature>
<gene>
    <name evidence="3" type="ORF">M231_07682</name>
</gene>
<dbReference type="InParanoid" id="A0A4Q1B8T1"/>
<feature type="compositionally biased region" description="Acidic residues" evidence="1">
    <location>
        <begin position="86"/>
        <end position="133"/>
    </location>
</feature>
<dbReference type="Gene3D" id="2.20.70.10">
    <property type="match status" value="1"/>
</dbReference>
<feature type="compositionally biased region" description="Pro residues" evidence="1">
    <location>
        <begin position="162"/>
        <end position="187"/>
    </location>
</feature>
<sequence>MSSSTKSSKSPPPLPDDHESPPGPMGSASGVNDEDERIGEIGDDTDQSKGSDLNPSAEEPKLARDKGKGKVVNGLIDDKDDKNTDDGGEEEPEADEDEDDDEEEDGESDDQEERGEEEEEDGDEEQKGDDEEQPWQAVWSAEHNAWYFWNSQNGQVTWTNPLLPPTSNPPLPNEPPPLPNEPLPSNPPLSSLAYPSQTETSTEYNPAGQSGIDPALAYLLPPEQRGAGLSQNDAAAQKGLFNARTGRFTKADYQYNVDHLDEYNRAKRMSSHYFDVEAWERQKSEEHEKRKRDEEMGTSSKRKITKKDMDRFRKKKAEQRARSQAWLRD</sequence>
<dbReference type="InterPro" id="IPR036020">
    <property type="entry name" value="WW_dom_sf"/>
</dbReference>
<evidence type="ECO:0000313" key="4">
    <source>
        <dbReference type="Proteomes" id="UP000289152"/>
    </source>
</evidence>
<reference evidence="3 4" key="1">
    <citation type="submission" date="2016-06" db="EMBL/GenBank/DDBJ databases">
        <title>Evolution of pathogenesis and genome organization in the Tremellales.</title>
        <authorList>
            <person name="Cuomo C."/>
            <person name="Litvintseva A."/>
            <person name="Heitman J."/>
            <person name="Chen Y."/>
            <person name="Sun S."/>
            <person name="Springer D."/>
            <person name="Dromer F."/>
            <person name="Young S."/>
            <person name="Zeng Q."/>
            <person name="Chapman S."/>
            <person name="Gujja S."/>
            <person name="Saif S."/>
            <person name="Birren B."/>
        </authorList>
    </citation>
    <scope>NUCLEOTIDE SEQUENCE [LARGE SCALE GENOMIC DNA]</scope>
    <source>
        <strain evidence="3 4">ATCC 28783</strain>
    </source>
</reference>
<feature type="compositionally biased region" description="Basic and acidic residues" evidence="1">
    <location>
        <begin position="76"/>
        <end position="85"/>
    </location>
</feature>
<dbReference type="Proteomes" id="UP000289152">
    <property type="component" value="Unassembled WGS sequence"/>
</dbReference>
<name>A0A4Q1B8T1_TREME</name>
<dbReference type="AlphaFoldDB" id="A0A4Q1B8T1"/>
<feature type="region of interest" description="Disordered" evidence="1">
    <location>
        <begin position="281"/>
        <end position="329"/>
    </location>
</feature>
<protein>
    <recommendedName>
        <fullName evidence="2">WW domain-containing protein</fullName>
    </recommendedName>
</protein>
<accession>A0A4Q1B8T1</accession>
<evidence type="ECO:0000313" key="3">
    <source>
        <dbReference type="EMBL" id="RXK35062.1"/>
    </source>
</evidence>
<feature type="compositionally biased region" description="Basic and acidic residues" evidence="1">
    <location>
        <begin position="281"/>
        <end position="295"/>
    </location>
</feature>
<comment type="caution">
    <text evidence="3">The sequence shown here is derived from an EMBL/GenBank/DDBJ whole genome shotgun (WGS) entry which is preliminary data.</text>
</comment>
<dbReference type="OrthoDB" id="2444812at2759"/>